<dbReference type="InterPro" id="IPR014044">
    <property type="entry name" value="CAP_dom"/>
</dbReference>
<dbReference type="PANTHER" id="PTHR31157:SF1">
    <property type="entry name" value="SCP DOMAIN-CONTAINING PROTEIN"/>
    <property type="match status" value="1"/>
</dbReference>
<name>A0A1I4F978_9RHOB</name>
<dbReference type="EMBL" id="FOTF01000008">
    <property type="protein sequence ID" value="SFL13346.1"/>
    <property type="molecule type" value="Genomic_DNA"/>
</dbReference>
<dbReference type="STRING" id="195913.SAMN04488004_108138"/>
<dbReference type="Gene3D" id="3.40.33.10">
    <property type="entry name" value="CAP"/>
    <property type="match status" value="1"/>
</dbReference>
<dbReference type="InterPro" id="IPR035940">
    <property type="entry name" value="CAP_sf"/>
</dbReference>
<organism evidence="2 3">
    <name type="scientific">Loktanella salsilacus</name>
    <dbReference type="NCBI Taxonomy" id="195913"/>
    <lineage>
        <taxon>Bacteria</taxon>
        <taxon>Pseudomonadati</taxon>
        <taxon>Pseudomonadota</taxon>
        <taxon>Alphaproteobacteria</taxon>
        <taxon>Rhodobacterales</taxon>
        <taxon>Roseobacteraceae</taxon>
        <taxon>Loktanella</taxon>
    </lineage>
</organism>
<protein>
    <submittedName>
        <fullName evidence="2">Cysteine-rich secretory protein family protein</fullName>
    </submittedName>
</protein>
<dbReference type="PANTHER" id="PTHR31157">
    <property type="entry name" value="SCP DOMAIN-CONTAINING PROTEIN"/>
    <property type="match status" value="1"/>
</dbReference>
<reference evidence="2 3" key="1">
    <citation type="submission" date="2016-10" db="EMBL/GenBank/DDBJ databases">
        <authorList>
            <person name="de Groot N.N."/>
        </authorList>
    </citation>
    <scope>NUCLEOTIDE SEQUENCE [LARGE SCALE GENOMIC DNA]</scope>
    <source>
        <strain evidence="2 3">DSM 16199</strain>
    </source>
</reference>
<accession>A0A1I4F978</accession>
<dbReference type="PROSITE" id="PS51257">
    <property type="entry name" value="PROKAR_LIPOPROTEIN"/>
    <property type="match status" value="1"/>
</dbReference>
<dbReference type="CDD" id="cd05379">
    <property type="entry name" value="CAP_bacterial"/>
    <property type="match status" value="1"/>
</dbReference>
<dbReference type="RefSeq" id="WP_090188660.1">
    <property type="nucleotide sequence ID" value="NZ_CAXIDI010000012.1"/>
</dbReference>
<dbReference type="Proteomes" id="UP000199550">
    <property type="component" value="Unassembled WGS sequence"/>
</dbReference>
<dbReference type="Pfam" id="PF00188">
    <property type="entry name" value="CAP"/>
    <property type="match status" value="1"/>
</dbReference>
<gene>
    <name evidence="2" type="ORF">SAMN04488004_108138</name>
</gene>
<evidence type="ECO:0000313" key="3">
    <source>
        <dbReference type="Proteomes" id="UP000199550"/>
    </source>
</evidence>
<feature type="domain" description="SCP" evidence="1">
    <location>
        <begin position="52"/>
        <end position="166"/>
    </location>
</feature>
<dbReference type="AlphaFoldDB" id="A0A1I4F978"/>
<dbReference type="SUPFAM" id="SSF55797">
    <property type="entry name" value="PR-1-like"/>
    <property type="match status" value="1"/>
</dbReference>
<evidence type="ECO:0000259" key="1">
    <source>
        <dbReference type="Pfam" id="PF00188"/>
    </source>
</evidence>
<dbReference type="OrthoDB" id="7846629at2"/>
<sequence>MLRRQMIFGVMALGLAACSGAPKGRIGPDGLPLPQVYRIGPDDTDDIQFRMLDSVNTLRAAAGVPAVELDPQLNAADATHARDMSIQNRPWLFGSDGSSPLERAQRVGFQGRVLGENISESYETELETLAAWMKQADTRRVVLDPAARKMGLSWFQEPAGKIWWVMTMGTGPVVQAPTFTADTFASLPPMTQ</sequence>
<evidence type="ECO:0000313" key="2">
    <source>
        <dbReference type="EMBL" id="SFL13346.1"/>
    </source>
</evidence>
<keyword evidence="3" id="KW-1185">Reference proteome</keyword>
<proteinExistence type="predicted"/>